<dbReference type="AlphaFoldDB" id="A0A9E7I7V5"/>
<feature type="compositionally biased region" description="Basic and acidic residues" evidence="1">
    <location>
        <begin position="119"/>
        <end position="129"/>
    </location>
</feature>
<sequence length="208" mass="21689">SVDDVIRKLADGIERVLDLQSQERVGRKLRVPQPVMAHHTALVGVCDGSLLEILHRSERLLQLGFHLVEELLGEPDPADIEEETELLVLLDRVLLDGSVLDLLRRYSGGGSRGGGGAGKADDGSGRAEVADATGGQDGEGAAEAEGGGGGADAGYGNHGSGGALNALWERREIGFGFASVDLGCGIYTEEGLVEVGTCRRRRGGLCTC</sequence>
<evidence type="ECO:0000313" key="2">
    <source>
        <dbReference type="EMBL" id="URE47595.1"/>
    </source>
</evidence>
<accession>A0A9E7I7V5</accession>
<dbReference type="EMBL" id="CP097511">
    <property type="protein sequence ID" value="URE47595.1"/>
    <property type="molecule type" value="Genomic_DNA"/>
</dbReference>
<evidence type="ECO:0000313" key="3">
    <source>
        <dbReference type="Proteomes" id="UP001055439"/>
    </source>
</evidence>
<feature type="region of interest" description="Disordered" evidence="1">
    <location>
        <begin position="109"/>
        <end position="153"/>
    </location>
</feature>
<name>A0A9E7I7V5_9LILI</name>
<evidence type="ECO:0000256" key="1">
    <source>
        <dbReference type="SAM" id="MobiDB-lite"/>
    </source>
</evidence>
<feature type="compositionally biased region" description="Low complexity" evidence="1">
    <location>
        <begin position="130"/>
        <end position="144"/>
    </location>
</feature>
<proteinExistence type="predicted"/>
<feature type="compositionally biased region" description="Gly residues" evidence="1">
    <location>
        <begin position="109"/>
        <end position="118"/>
    </location>
</feature>
<gene>
    <name evidence="2" type="ORF">MUK42_33261</name>
</gene>
<feature type="non-terminal residue" evidence="2">
    <location>
        <position position="1"/>
    </location>
</feature>
<dbReference type="Proteomes" id="UP001055439">
    <property type="component" value="Chromosome 9"/>
</dbReference>
<keyword evidence="3" id="KW-1185">Reference proteome</keyword>
<organism evidence="2 3">
    <name type="scientific">Musa troglodytarum</name>
    <name type="common">fe'i banana</name>
    <dbReference type="NCBI Taxonomy" id="320322"/>
    <lineage>
        <taxon>Eukaryota</taxon>
        <taxon>Viridiplantae</taxon>
        <taxon>Streptophyta</taxon>
        <taxon>Embryophyta</taxon>
        <taxon>Tracheophyta</taxon>
        <taxon>Spermatophyta</taxon>
        <taxon>Magnoliopsida</taxon>
        <taxon>Liliopsida</taxon>
        <taxon>Zingiberales</taxon>
        <taxon>Musaceae</taxon>
        <taxon>Musa</taxon>
    </lineage>
</organism>
<protein>
    <submittedName>
        <fullName evidence="2">Uncharacterized protein</fullName>
    </submittedName>
</protein>
<reference evidence="2" key="1">
    <citation type="submission" date="2022-05" db="EMBL/GenBank/DDBJ databases">
        <title>The Musa troglodytarum L. genome provides insights into the mechanism of non-climacteric behaviour and enrichment of carotenoids.</title>
        <authorList>
            <person name="Wang J."/>
        </authorList>
    </citation>
    <scope>NUCLEOTIDE SEQUENCE</scope>
    <source>
        <tissue evidence="2">Leaf</tissue>
    </source>
</reference>